<reference evidence="4" key="2">
    <citation type="submission" date="2024-01" db="EMBL/GenBank/DDBJ databases">
        <title>Draft genome sequence of Lactobacillus amylovorus strain TKL145.</title>
        <authorList>
            <person name="Tohno M."/>
            <person name="Tanizawa Y."/>
        </authorList>
    </citation>
    <scope>NUCLEOTIDE SEQUENCE [LARGE SCALE GENOMIC DNA]</scope>
    <source>
        <strain evidence="4">TKL145</strain>
    </source>
</reference>
<proteinExistence type="predicted"/>
<comment type="caution">
    <text evidence="3">The sequence shown here is derived from an EMBL/GenBank/DDBJ whole genome shotgun (WGS) entry which is preliminary data.</text>
</comment>
<evidence type="ECO:0000313" key="3">
    <source>
        <dbReference type="EMBL" id="GAA0041679.1"/>
    </source>
</evidence>
<evidence type="ECO:0008006" key="5">
    <source>
        <dbReference type="Google" id="ProtNLM"/>
    </source>
</evidence>
<dbReference type="Proteomes" id="UP001437574">
    <property type="component" value="Unassembled WGS sequence"/>
</dbReference>
<dbReference type="AlphaFoldDB" id="A0ABC9VKA2"/>
<evidence type="ECO:0000256" key="2">
    <source>
        <dbReference type="SAM" id="Phobius"/>
    </source>
</evidence>
<keyword evidence="2" id="KW-0812">Transmembrane</keyword>
<name>A0ABC9VKA2_LACAM</name>
<feature type="region of interest" description="Disordered" evidence="1">
    <location>
        <begin position="101"/>
        <end position="130"/>
    </location>
</feature>
<evidence type="ECO:0000256" key="1">
    <source>
        <dbReference type="SAM" id="MobiDB-lite"/>
    </source>
</evidence>
<feature type="transmembrane region" description="Helical" evidence="2">
    <location>
        <begin position="6"/>
        <end position="32"/>
    </location>
</feature>
<accession>A0ABC9VKA2</accession>
<organism evidence="3 4">
    <name type="scientific">Lactobacillus amylovorus subsp. animalium</name>
    <dbReference type="NCBI Taxonomy" id="3378536"/>
    <lineage>
        <taxon>Bacteria</taxon>
        <taxon>Bacillati</taxon>
        <taxon>Bacillota</taxon>
        <taxon>Bacilli</taxon>
        <taxon>Lactobacillales</taxon>
        <taxon>Lactobacillaceae</taxon>
        <taxon>Lactobacillus</taxon>
    </lineage>
</organism>
<protein>
    <recommendedName>
        <fullName evidence="5">Phage holin</fullName>
    </recommendedName>
</protein>
<evidence type="ECO:0000313" key="4">
    <source>
        <dbReference type="Proteomes" id="UP001437574"/>
    </source>
</evidence>
<dbReference type="EMBL" id="BAAAAK010000001">
    <property type="protein sequence ID" value="GAA0041679.1"/>
    <property type="molecule type" value="Genomic_DNA"/>
</dbReference>
<sequence length="130" mass="14266">MSMEQLTNYALIVLIVIVAVSQGVSTALDFYIKKMTASGKKVPEQVVTVKEASDALYSQANKLLDLTGAEKKSWATDQLLKQKPQLTKEVAAGMIQKSYDDAQKEMAAPSQDNETVEPIGFVQPEDEKND</sequence>
<gene>
    <name evidence="3" type="ORF">LATKL145_00890</name>
</gene>
<reference evidence="3 4" key="1">
    <citation type="journal article" date="2024" name="Int. J. Syst. Evol. Microbiol.">
        <title>Proposal of Lactobacillus amylovorus subsp. animalis subsp. nov. and an emended description of Lactobacillus amylovorus.</title>
        <authorList>
            <person name="Yamane K."/>
            <person name="Tanizawa Y."/>
            <person name="Kobayashi H."/>
            <person name="Kamizono T."/>
            <person name="Kojima Y."/>
            <person name="Takagi H."/>
            <person name="Tohno M."/>
        </authorList>
    </citation>
    <scope>NUCLEOTIDE SEQUENCE [LARGE SCALE GENOMIC DNA]</scope>
    <source>
        <strain evidence="3 4">TKL145</strain>
    </source>
</reference>
<keyword evidence="2" id="KW-0472">Membrane</keyword>
<keyword evidence="2" id="KW-1133">Transmembrane helix</keyword>